<reference evidence="10" key="2">
    <citation type="submission" date="2025-08" db="UniProtKB">
        <authorList>
            <consortium name="RefSeq"/>
        </authorList>
    </citation>
    <scope>IDENTIFICATION</scope>
</reference>
<keyword evidence="9" id="KW-1185">Reference proteome</keyword>
<dbReference type="GO" id="GO:0003676">
    <property type="term" value="F:nucleic acid binding"/>
    <property type="evidence" value="ECO:0007669"/>
    <property type="project" value="InterPro"/>
</dbReference>
<dbReference type="RefSeq" id="XP_011071463.1">
    <property type="nucleotide sequence ID" value="XM_011073161.1"/>
</dbReference>
<dbReference type="Pfam" id="PF17917">
    <property type="entry name" value="RT_RNaseH"/>
    <property type="match status" value="1"/>
</dbReference>
<gene>
    <name evidence="10" type="primary">LOC105156901</name>
</gene>
<keyword evidence="4" id="KW-0255">Endonuclease</keyword>
<dbReference type="SUPFAM" id="SSF56672">
    <property type="entry name" value="DNA/RNA polymerases"/>
    <property type="match status" value="1"/>
</dbReference>
<dbReference type="Proteomes" id="UP000504604">
    <property type="component" value="Linkage group LG1"/>
</dbReference>
<dbReference type="Gene3D" id="3.10.20.370">
    <property type="match status" value="1"/>
</dbReference>
<protein>
    <submittedName>
        <fullName evidence="10">Uncharacterized protein LOC105156901</fullName>
    </submittedName>
</protein>
<keyword evidence="1" id="KW-0808">Transferase</keyword>
<organism evidence="9 10">
    <name type="scientific">Sesamum indicum</name>
    <name type="common">Oriental sesame</name>
    <name type="synonym">Sesamum orientale</name>
    <dbReference type="NCBI Taxonomy" id="4182"/>
    <lineage>
        <taxon>Eukaryota</taxon>
        <taxon>Viridiplantae</taxon>
        <taxon>Streptophyta</taxon>
        <taxon>Embryophyta</taxon>
        <taxon>Tracheophyta</taxon>
        <taxon>Spermatophyta</taxon>
        <taxon>Magnoliopsida</taxon>
        <taxon>eudicotyledons</taxon>
        <taxon>Gunneridae</taxon>
        <taxon>Pentapetalae</taxon>
        <taxon>asterids</taxon>
        <taxon>lamiids</taxon>
        <taxon>Lamiales</taxon>
        <taxon>Pedaliaceae</taxon>
        <taxon>Sesamum</taxon>
    </lineage>
</organism>
<evidence type="ECO:0000256" key="4">
    <source>
        <dbReference type="ARBA" id="ARBA00022759"/>
    </source>
</evidence>
<evidence type="ECO:0000256" key="6">
    <source>
        <dbReference type="ARBA" id="ARBA00022918"/>
    </source>
</evidence>
<dbReference type="CDD" id="cd01647">
    <property type="entry name" value="RT_LTR"/>
    <property type="match status" value="1"/>
</dbReference>
<keyword evidence="6" id="KW-0695">RNA-directed DNA polymerase</keyword>
<dbReference type="GeneID" id="105156901"/>
<dbReference type="InterPro" id="IPR012337">
    <property type="entry name" value="RNaseH-like_sf"/>
</dbReference>
<dbReference type="PANTHER" id="PTHR48475:SF2">
    <property type="entry name" value="RIBONUCLEASE H"/>
    <property type="match status" value="1"/>
</dbReference>
<keyword evidence="5" id="KW-0378">Hydrolase</keyword>
<name>A0A6I9SN53_SESIN</name>
<dbReference type="Gene3D" id="3.30.420.10">
    <property type="entry name" value="Ribonuclease H-like superfamily/Ribonuclease H"/>
    <property type="match status" value="1"/>
</dbReference>
<evidence type="ECO:0000313" key="10">
    <source>
        <dbReference type="RefSeq" id="XP_011071463.1"/>
    </source>
</evidence>
<evidence type="ECO:0000259" key="7">
    <source>
        <dbReference type="PROSITE" id="PS50878"/>
    </source>
</evidence>
<dbReference type="PROSITE" id="PS50879">
    <property type="entry name" value="RNASE_H_1"/>
    <property type="match status" value="1"/>
</dbReference>
<dbReference type="CDD" id="cd09279">
    <property type="entry name" value="RNase_HI_like"/>
    <property type="match status" value="1"/>
</dbReference>
<evidence type="ECO:0000256" key="1">
    <source>
        <dbReference type="ARBA" id="ARBA00022679"/>
    </source>
</evidence>
<evidence type="ECO:0000313" key="9">
    <source>
        <dbReference type="Proteomes" id="UP000504604"/>
    </source>
</evidence>
<evidence type="ECO:0000256" key="3">
    <source>
        <dbReference type="ARBA" id="ARBA00022722"/>
    </source>
</evidence>
<dbReference type="InterPro" id="IPR043502">
    <property type="entry name" value="DNA/RNA_pol_sf"/>
</dbReference>
<evidence type="ECO:0000256" key="5">
    <source>
        <dbReference type="ARBA" id="ARBA00022801"/>
    </source>
</evidence>
<dbReference type="PANTHER" id="PTHR48475">
    <property type="entry name" value="RIBONUCLEASE H"/>
    <property type="match status" value="1"/>
</dbReference>
<dbReference type="SUPFAM" id="SSF53098">
    <property type="entry name" value="Ribonuclease H-like"/>
    <property type="match status" value="1"/>
</dbReference>
<dbReference type="Gene3D" id="3.30.70.270">
    <property type="match status" value="1"/>
</dbReference>
<reference evidence="9" key="1">
    <citation type="submission" date="2024-10" db="UniProtKB">
        <authorList>
            <consortium name="RefSeq"/>
        </authorList>
    </citation>
    <scope>NUCLEOTIDE SEQUENCE [LARGE SCALE GENOMIC DNA]</scope>
    <source>
        <strain evidence="9">cv. Zhongzhi No. 13</strain>
    </source>
</reference>
<evidence type="ECO:0000259" key="8">
    <source>
        <dbReference type="PROSITE" id="PS50879"/>
    </source>
</evidence>
<proteinExistence type="predicted"/>
<evidence type="ECO:0000256" key="2">
    <source>
        <dbReference type="ARBA" id="ARBA00022695"/>
    </source>
</evidence>
<dbReference type="Pfam" id="PF13456">
    <property type="entry name" value="RVT_3"/>
    <property type="match status" value="1"/>
</dbReference>
<dbReference type="Pfam" id="PF00078">
    <property type="entry name" value="RVT_1"/>
    <property type="match status" value="1"/>
</dbReference>
<keyword evidence="2" id="KW-0548">Nucleotidyltransferase</keyword>
<keyword evidence="3" id="KW-0540">Nuclease</keyword>
<dbReference type="InterPro" id="IPR002156">
    <property type="entry name" value="RNaseH_domain"/>
</dbReference>
<dbReference type="InterPro" id="IPR000477">
    <property type="entry name" value="RT_dom"/>
</dbReference>
<dbReference type="KEGG" id="sind:105156901"/>
<dbReference type="Gene3D" id="3.10.10.10">
    <property type="entry name" value="HIV Type 1 Reverse Transcriptase, subunit A, domain 1"/>
    <property type="match status" value="1"/>
</dbReference>
<feature type="domain" description="RNase H type-1" evidence="8">
    <location>
        <begin position="288"/>
        <end position="377"/>
    </location>
</feature>
<dbReference type="GO" id="GO:0004523">
    <property type="term" value="F:RNA-DNA hybrid ribonuclease activity"/>
    <property type="evidence" value="ECO:0007669"/>
    <property type="project" value="InterPro"/>
</dbReference>
<dbReference type="InterPro" id="IPR036397">
    <property type="entry name" value="RNaseH_sf"/>
</dbReference>
<dbReference type="InParanoid" id="A0A6I9SN53"/>
<feature type="domain" description="Reverse transcriptase" evidence="7">
    <location>
        <begin position="1"/>
        <end position="164"/>
    </location>
</feature>
<dbReference type="AlphaFoldDB" id="A0A6I9SN53"/>
<dbReference type="PROSITE" id="PS50878">
    <property type="entry name" value="RT_POL"/>
    <property type="match status" value="1"/>
</dbReference>
<dbReference type="OrthoDB" id="6783748at2759"/>
<dbReference type="InterPro" id="IPR043128">
    <property type="entry name" value="Rev_trsase/Diguanyl_cyclase"/>
</dbReference>
<accession>A0A6I9SN53</accession>
<dbReference type="GO" id="GO:0003964">
    <property type="term" value="F:RNA-directed DNA polymerase activity"/>
    <property type="evidence" value="ECO:0007669"/>
    <property type="project" value="UniProtKB-KW"/>
</dbReference>
<sequence length="377" mass="42533">MLVPKSSGKWRMCVDFTDLNKACPKDPYPLPRIDLMVDSTTGFEMFSMMDAYQGYHQIHMEEEDRDNASFITDKGIYCYNMMSFGLKNAGATYQRLVNKMFGDLLGKIMEVYGDDMLVKSKRSQDHLEDLAHALQELKEYLTKPPLRANSKEGETLLLYLGVSENAVSSVLVREEGNNQYPIYYVSKMLQGAESRYSEMEKLVLALVITARKLRPYFQSHKVVVLTNHPLKHVMSRPEASGRLIKWAVELGQYDADYQSRTVQKAQILADFVTEISSDPNSPVADREQGSKWMLHVDGSSNANNGGAGILIQGPKDVEIEVAARLSFSMTNNEAEYEALILGLELAHEAGARDLEVFTDSQLIALQIEGTYETRERQ</sequence>
<dbReference type="InterPro" id="IPR041373">
    <property type="entry name" value="RT_RNaseH"/>
</dbReference>